<dbReference type="AlphaFoldDB" id="A0AAW2YNU8"/>
<evidence type="ECO:0000313" key="2">
    <source>
        <dbReference type="Proteomes" id="UP001431209"/>
    </source>
</evidence>
<dbReference type="Proteomes" id="UP001431209">
    <property type="component" value="Unassembled WGS sequence"/>
</dbReference>
<dbReference type="EMBL" id="JAOPGA020000434">
    <property type="protein sequence ID" value="KAL0478573.1"/>
    <property type="molecule type" value="Genomic_DNA"/>
</dbReference>
<reference evidence="1 2" key="1">
    <citation type="submission" date="2024-03" db="EMBL/GenBank/DDBJ databases">
        <title>The Acrasis kona genome and developmental transcriptomes reveal deep origins of eukaryotic multicellular pathways.</title>
        <authorList>
            <person name="Sheikh S."/>
            <person name="Fu C.-J."/>
            <person name="Brown M.W."/>
            <person name="Baldauf S.L."/>
        </authorList>
    </citation>
    <scope>NUCLEOTIDE SEQUENCE [LARGE SCALE GENOMIC DNA]</scope>
    <source>
        <strain evidence="1 2">ATCC MYA-3509</strain>
    </source>
</reference>
<evidence type="ECO:0000313" key="1">
    <source>
        <dbReference type="EMBL" id="KAL0478573.1"/>
    </source>
</evidence>
<accession>A0AAW2YNU8</accession>
<name>A0AAW2YNU8_9EUKA</name>
<comment type="caution">
    <text evidence="1">The sequence shown here is derived from an EMBL/GenBank/DDBJ whole genome shotgun (WGS) entry which is preliminary data.</text>
</comment>
<keyword evidence="2" id="KW-1185">Reference proteome</keyword>
<organism evidence="1 2">
    <name type="scientific">Acrasis kona</name>
    <dbReference type="NCBI Taxonomy" id="1008807"/>
    <lineage>
        <taxon>Eukaryota</taxon>
        <taxon>Discoba</taxon>
        <taxon>Heterolobosea</taxon>
        <taxon>Tetramitia</taxon>
        <taxon>Eutetramitia</taxon>
        <taxon>Acrasidae</taxon>
        <taxon>Acrasis</taxon>
    </lineage>
</organism>
<sequence length="189" mass="20794">MRIVVELNSNSTMETKFIAYCVDLNKVTRLSVNNSGLILSKNKDSFIKVHVGSNGAYSSSEKGLFFNSGDASSYGILYSVVMKLDQGKFLDRNTTYTSIKFENNCGINNKCVLDSDQPCVNGKFCGSTVSVDGTINDISLYIGFDGTDKNLAPLRSAGMLPHRLQAYSWRSHFSSVMEVLKPSNNTNNQ</sequence>
<gene>
    <name evidence="1" type="ORF">AKO1_008171</name>
</gene>
<protein>
    <submittedName>
        <fullName evidence="1">Uncharacterized protein</fullName>
    </submittedName>
</protein>
<proteinExistence type="predicted"/>